<dbReference type="EMBL" id="BPQB01000072">
    <property type="protein sequence ID" value="GJE97484.1"/>
    <property type="molecule type" value="Genomic_DNA"/>
</dbReference>
<dbReference type="Gene3D" id="3.80.10.10">
    <property type="entry name" value="Ribonuclease Inhibitor"/>
    <property type="match status" value="1"/>
</dbReference>
<evidence type="ECO:0000313" key="1">
    <source>
        <dbReference type="EMBL" id="GJE97484.1"/>
    </source>
</evidence>
<dbReference type="Proteomes" id="UP000703269">
    <property type="component" value="Unassembled WGS sequence"/>
</dbReference>
<name>A0A9P3GNI6_9APHY</name>
<reference evidence="1 2" key="1">
    <citation type="submission" date="2021-08" db="EMBL/GenBank/DDBJ databases">
        <title>Draft Genome Sequence of Phanerochaete sordida strain YK-624.</title>
        <authorList>
            <person name="Mori T."/>
            <person name="Dohra H."/>
            <person name="Suzuki T."/>
            <person name="Kawagishi H."/>
            <person name="Hirai H."/>
        </authorList>
    </citation>
    <scope>NUCLEOTIDE SEQUENCE [LARGE SCALE GENOMIC DNA]</scope>
    <source>
        <strain evidence="1 2">YK-624</strain>
    </source>
</reference>
<gene>
    <name evidence="1" type="ORF">PsYK624_137050</name>
</gene>
<keyword evidence="2" id="KW-1185">Reference proteome</keyword>
<dbReference type="InterPro" id="IPR032675">
    <property type="entry name" value="LRR_dom_sf"/>
</dbReference>
<protein>
    <recommendedName>
        <fullName evidence="3">F-box domain-containing protein</fullName>
    </recommendedName>
</protein>
<evidence type="ECO:0000313" key="2">
    <source>
        <dbReference type="Proteomes" id="UP000703269"/>
    </source>
</evidence>
<organism evidence="1 2">
    <name type="scientific">Phanerochaete sordida</name>
    <dbReference type="NCBI Taxonomy" id="48140"/>
    <lineage>
        <taxon>Eukaryota</taxon>
        <taxon>Fungi</taxon>
        <taxon>Dikarya</taxon>
        <taxon>Basidiomycota</taxon>
        <taxon>Agaricomycotina</taxon>
        <taxon>Agaricomycetes</taxon>
        <taxon>Polyporales</taxon>
        <taxon>Phanerochaetaceae</taxon>
        <taxon>Phanerochaete</taxon>
    </lineage>
</organism>
<dbReference type="AlphaFoldDB" id="A0A9P3GNI6"/>
<proteinExistence type="predicted"/>
<evidence type="ECO:0008006" key="3">
    <source>
        <dbReference type="Google" id="ProtNLM"/>
    </source>
</evidence>
<dbReference type="OrthoDB" id="3255541at2759"/>
<accession>A0A9P3GNI6</accession>
<sequence>MHRCLCVAEIVRLIADSARPSTGTLLAMGLTCRAFFDPAMSALWNWLSCPDFLIKVLPEHTRGADDETHLTLVRAPSEADWARFEMYSRRVQYLDYWLAVYFDADIAAPRVDWGSILKYYPGDKLLPNLLLFRSSAAYLEEHLSLFIKSPLRHLSISPVEEEPIAQYLLTCAKTLQTCVIHGRLRHSSIPPSYEISRALSTFQSLTQLDVDALLPETLQHLSCLPSLTHLSFDLAAVRVMTGELPFPSLQQLSVTVRIADRAFSALLRQIAAPKLLHLRVFYQVKEDVATAGGVFQADQFPTAVYVEALVSGVATFSTLQTVVLATSVDSNAVHLPQHVCTGSVLRPLLALRSLSVVQLTRIPLLLMANDVAAFADAWPALRVLRLSNDLRHVWPSIRVPDLLPLAQRCAHLAELSLPIAIADDTGSADTPAFGVSALRTLRFHDAVIEFSPDIAAHLACMFPDAELCVDGEAGPAFDLLKRTKQAFVQMMRRQLALQEAA</sequence>
<comment type="caution">
    <text evidence="1">The sequence shown here is derived from an EMBL/GenBank/DDBJ whole genome shotgun (WGS) entry which is preliminary data.</text>
</comment>